<keyword evidence="2" id="KW-1185">Reference proteome</keyword>
<evidence type="ECO:0000313" key="1">
    <source>
        <dbReference type="EMBL" id="SPP65406.1"/>
    </source>
</evidence>
<evidence type="ECO:0008006" key="3">
    <source>
        <dbReference type="Google" id="ProtNLM"/>
    </source>
</evidence>
<dbReference type="PROSITE" id="PS51318">
    <property type="entry name" value="TAT"/>
    <property type="match status" value="1"/>
</dbReference>
<dbReference type="InParanoid" id="A0A330L8U8"/>
<proteinExistence type="predicted"/>
<dbReference type="PANTHER" id="PTHR43737:SF1">
    <property type="entry name" value="DUF1501 DOMAIN-CONTAINING PROTEIN"/>
    <property type="match status" value="1"/>
</dbReference>
<dbReference type="AlphaFoldDB" id="A0A330L8U8"/>
<name>A0A330L8U8_9BACT</name>
<dbReference type="RefSeq" id="WP_121989695.1">
    <property type="nucleotide sequence ID" value="NZ_OUNR01000016.1"/>
</dbReference>
<sequence>MDHCHCCSSAFQQVSRRTVLKRALGLAATALAANMFPLELFFQSRAHAASNAGKTLVVVFQRGGNDGLNTIVPYSDPQYYAMRPRSTNGGIGILPPGSGDGSGLDLTGTGFAMHPSILPLHGLYTSNRLAVLPAAGFAGSTQSHFTDQDTIEHGFPEQRDGWLNRYLAAVPAAGTSTIRAAAIGDDVAKSLRGTVLVPSLTDVSSFSFARLGASKAALDANLRAMYAQDPASSTANPARSAVHALGPELMSRVAAIEGIGAAAPQNGATYPNSTFGREMRDLAHIIRSGLGLEVATVDIGGWDTHDDQGAGGAAANRQAGRLADFSGGIRAFVDDLGPLMNHVVVMTCTEFGRTVRQNASGGTDHGKASAWFLVGGSVKGGVYKGAAGWPSSLTEANLDEGRYIRPTVEFRDIFADVLVKHFGVSTSELGAVLPGHVHAPAGLFI</sequence>
<evidence type="ECO:0000313" key="2">
    <source>
        <dbReference type="Proteomes" id="UP000248168"/>
    </source>
</evidence>
<organism evidence="1 2">
    <name type="scientific">Nitrospira lenta</name>
    <dbReference type="NCBI Taxonomy" id="1436998"/>
    <lineage>
        <taxon>Bacteria</taxon>
        <taxon>Pseudomonadati</taxon>
        <taxon>Nitrospirota</taxon>
        <taxon>Nitrospiria</taxon>
        <taxon>Nitrospirales</taxon>
        <taxon>Nitrospiraceae</taxon>
        <taxon>Nitrospira</taxon>
    </lineage>
</organism>
<dbReference type="EMBL" id="OUNR01000016">
    <property type="protein sequence ID" value="SPP65406.1"/>
    <property type="molecule type" value="Genomic_DNA"/>
</dbReference>
<dbReference type="OrthoDB" id="9779968at2"/>
<dbReference type="InterPro" id="IPR006311">
    <property type="entry name" value="TAT_signal"/>
</dbReference>
<protein>
    <recommendedName>
        <fullName evidence="3">DUF1501 domain-containing protein</fullName>
    </recommendedName>
</protein>
<accession>A0A330L8U8</accession>
<dbReference type="PANTHER" id="PTHR43737">
    <property type="entry name" value="BLL7424 PROTEIN"/>
    <property type="match status" value="1"/>
</dbReference>
<reference evidence="2" key="1">
    <citation type="submission" date="2018-04" db="EMBL/GenBank/DDBJ databases">
        <authorList>
            <person name="Lucker S."/>
            <person name="Sakoula D."/>
        </authorList>
    </citation>
    <scope>NUCLEOTIDE SEQUENCE [LARGE SCALE GENOMIC DNA]</scope>
</reference>
<dbReference type="Pfam" id="PF07394">
    <property type="entry name" value="DUF1501"/>
    <property type="match status" value="1"/>
</dbReference>
<dbReference type="InterPro" id="IPR010869">
    <property type="entry name" value="DUF1501"/>
</dbReference>
<gene>
    <name evidence="1" type="ORF">NITLEN_30320</name>
</gene>
<dbReference type="Proteomes" id="UP000248168">
    <property type="component" value="Unassembled WGS sequence"/>
</dbReference>